<accession>A0A090S302</accession>
<dbReference type="OrthoDB" id="9804196at2"/>
<dbReference type="EMBL" id="BBMR01000011">
    <property type="protein sequence ID" value="GAL22095.1"/>
    <property type="molecule type" value="Genomic_DNA"/>
</dbReference>
<reference evidence="2 3" key="1">
    <citation type="submission" date="2014-09" db="EMBL/GenBank/DDBJ databases">
        <title>Vibrio maritimus JCM 19235. (C45) whole genome shotgun sequence.</title>
        <authorList>
            <person name="Sawabe T."/>
            <person name="Meirelles P."/>
            <person name="Nakanishi M."/>
            <person name="Sayaka M."/>
            <person name="Hattori M."/>
            <person name="Ohkuma M."/>
        </authorList>
    </citation>
    <scope>NUCLEOTIDE SEQUENCE [LARGE SCALE GENOMIC DNA]</scope>
    <source>
        <strain evidence="3">JCM19235</strain>
    </source>
</reference>
<evidence type="ECO:0008006" key="4">
    <source>
        <dbReference type="Google" id="ProtNLM"/>
    </source>
</evidence>
<comment type="caution">
    <text evidence="2">The sequence shown here is derived from an EMBL/GenBank/DDBJ whole genome shotgun (WGS) entry which is preliminary data.</text>
</comment>
<sequence length="312" mass="35745">MKVNKLALIGSEYHSKKISEVINSSGIDADVIKLGSTLKSIFKVLRNYDAFYVTYTSTTFRFICAFLIPAFIMRKRVYFQWIGSDVLDLESSKYRTIRAFLSDNLAINLCECDWIKDELEELGVNAKVGPYITFSSIFESLNVKSSTVSSNNKKLVLTTYAPEGREDLYSLNDIISLAKIRKDIILNVVAHTGKGFPKLSNVNYHGWLQKDELDKLYLESDVFIRMTKHDGLSYSVLESMAIGMQVVFSYDYPFTFTAKNTSDLESIVSEFQTRKENEEDIVNHQGIEYIKQEFIDSRVSESNLLALLRYEF</sequence>
<evidence type="ECO:0000313" key="3">
    <source>
        <dbReference type="Proteomes" id="UP000029228"/>
    </source>
</evidence>
<organism evidence="2 3">
    <name type="scientific">Vibrio maritimus</name>
    <dbReference type="NCBI Taxonomy" id="990268"/>
    <lineage>
        <taxon>Bacteria</taxon>
        <taxon>Pseudomonadati</taxon>
        <taxon>Pseudomonadota</taxon>
        <taxon>Gammaproteobacteria</taxon>
        <taxon>Vibrionales</taxon>
        <taxon>Vibrionaceae</taxon>
        <taxon>Vibrio</taxon>
    </lineage>
</organism>
<feature type="transmembrane region" description="Helical" evidence="1">
    <location>
        <begin position="50"/>
        <end position="72"/>
    </location>
</feature>
<proteinExistence type="predicted"/>
<name>A0A090S302_9VIBR</name>
<evidence type="ECO:0000313" key="2">
    <source>
        <dbReference type="EMBL" id="GAL22095.1"/>
    </source>
</evidence>
<dbReference type="Gene3D" id="3.40.50.2000">
    <property type="entry name" value="Glycogen Phosphorylase B"/>
    <property type="match status" value="1"/>
</dbReference>
<dbReference type="AlphaFoldDB" id="A0A090S302"/>
<keyword evidence="3" id="KW-1185">Reference proteome</keyword>
<protein>
    <recommendedName>
        <fullName evidence="4">Glycosyltransferase</fullName>
    </recommendedName>
</protein>
<keyword evidence="1" id="KW-0812">Transmembrane</keyword>
<gene>
    <name evidence="2" type="ORF">JCM19235_2789</name>
</gene>
<keyword evidence="1" id="KW-0472">Membrane</keyword>
<dbReference type="STRING" id="990268.JCM19235_2789"/>
<dbReference type="Proteomes" id="UP000029228">
    <property type="component" value="Unassembled WGS sequence"/>
</dbReference>
<dbReference type="SUPFAM" id="SSF53756">
    <property type="entry name" value="UDP-Glycosyltransferase/glycogen phosphorylase"/>
    <property type="match status" value="1"/>
</dbReference>
<evidence type="ECO:0000256" key="1">
    <source>
        <dbReference type="SAM" id="Phobius"/>
    </source>
</evidence>
<keyword evidence="1" id="KW-1133">Transmembrane helix</keyword>